<dbReference type="InterPro" id="IPR053334">
    <property type="entry name" value="Chloroplast_Sensor_Kinase"/>
</dbReference>
<dbReference type="Pfam" id="PF02518">
    <property type="entry name" value="HATPase_c"/>
    <property type="match status" value="1"/>
</dbReference>
<accession>A0ABR2YPT4</accession>
<gene>
    <name evidence="2" type="ORF">WJX75_000254</name>
</gene>
<proteinExistence type="predicted"/>
<dbReference type="PANTHER" id="PTHR48206">
    <property type="entry name" value="CHLOROPLAST SENSOR KINASE, CHLOROPLASTIC"/>
    <property type="match status" value="1"/>
</dbReference>
<evidence type="ECO:0000313" key="3">
    <source>
        <dbReference type="Proteomes" id="UP001491310"/>
    </source>
</evidence>
<protein>
    <recommendedName>
        <fullName evidence="1">Histidine kinase/HSP90-like ATPase domain-containing protein</fullName>
    </recommendedName>
</protein>
<evidence type="ECO:0000259" key="1">
    <source>
        <dbReference type="Pfam" id="PF02518"/>
    </source>
</evidence>
<reference evidence="2 3" key="1">
    <citation type="journal article" date="2024" name="Nat. Commun.">
        <title>Phylogenomics reveals the evolutionary origins of lichenization in chlorophyte algae.</title>
        <authorList>
            <person name="Puginier C."/>
            <person name="Libourel C."/>
            <person name="Otte J."/>
            <person name="Skaloud P."/>
            <person name="Haon M."/>
            <person name="Grisel S."/>
            <person name="Petersen M."/>
            <person name="Berrin J.G."/>
            <person name="Delaux P.M."/>
            <person name="Dal Grande F."/>
            <person name="Keller J."/>
        </authorList>
    </citation>
    <scope>NUCLEOTIDE SEQUENCE [LARGE SCALE GENOMIC DNA]</scope>
    <source>
        <strain evidence="2 3">SAG 216-7</strain>
    </source>
</reference>
<dbReference type="Gene3D" id="3.30.565.10">
    <property type="entry name" value="Histidine kinase-like ATPase, C-terminal domain"/>
    <property type="match status" value="1"/>
</dbReference>
<name>A0ABR2YPT4_9CHLO</name>
<evidence type="ECO:0000313" key="2">
    <source>
        <dbReference type="EMBL" id="KAK9908601.1"/>
    </source>
</evidence>
<organism evidence="2 3">
    <name type="scientific">Coccomyxa subellipsoidea</name>
    <dbReference type="NCBI Taxonomy" id="248742"/>
    <lineage>
        <taxon>Eukaryota</taxon>
        <taxon>Viridiplantae</taxon>
        <taxon>Chlorophyta</taxon>
        <taxon>core chlorophytes</taxon>
        <taxon>Trebouxiophyceae</taxon>
        <taxon>Trebouxiophyceae incertae sedis</taxon>
        <taxon>Coccomyxaceae</taxon>
        <taxon>Coccomyxa</taxon>
    </lineage>
</organism>
<dbReference type="EMBL" id="JALJOT010000007">
    <property type="protein sequence ID" value="KAK9908601.1"/>
    <property type="molecule type" value="Genomic_DNA"/>
</dbReference>
<sequence length="468" mass="50594">MQTRPLVLRSQSPSSIQQEVFLRAHTRFTRQHCVRGLATPSLAHGRGDYGEEHQETWTAHSNDFKELCYSETELLVEIIGQPFWNVTVHARVPQSFNSGSLEFQRVAAVGASVLERQESTLTLGNSNAAEESLIKAELVELPDGGVVLPLAHHQFLVGLLFLEEASAPSQSALSDLTRQTLGATGSLVRSGRHGASQMLGPEALRRLKKVARVLSLACSLEQRAALERARDAARSRHIGGLVEQVRGPLSALRTLGAMLVPRTEDITRDVADGIVVQGNRLQDLVLELQQVLRPPHPSTPSSNPVAAQGQPILLPPPSRGLLLKDPVLPDRSQFLGQVSPEALGEIVSCLINSALQRSPRGGHVDITLRAREGGIAIDFIDSGTEMAERLQRLLETDPSQSQVPTGDEDLSAEAAMQRIWSGEPSGSGIIALALAQNHARAVGAQIEIQPQQRPFQGTRTSLLLQAAN</sequence>
<dbReference type="InterPro" id="IPR036890">
    <property type="entry name" value="HATPase_C_sf"/>
</dbReference>
<dbReference type="Proteomes" id="UP001491310">
    <property type="component" value="Unassembled WGS sequence"/>
</dbReference>
<comment type="caution">
    <text evidence="2">The sequence shown here is derived from an EMBL/GenBank/DDBJ whole genome shotgun (WGS) entry which is preliminary data.</text>
</comment>
<dbReference type="SUPFAM" id="SSF55874">
    <property type="entry name" value="ATPase domain of HSP90 chaperone/DNA topoisomerase II/histidine kinase"/>
    <property type="match status" value="1"/>
</dbReference>
<dbReference type="PANTHER" id="PTHR48206:SF1">
    <property type="entry name" value="CHLOROPLAST SENSOR KINASE, CHLOROPLASTIC"/>
    <property type="match status" value="1"/>
</dbReference>
<dbReference type="InterPro" id="IPR003594">
    <property type="entry name" value="HATPase_dom"/>
</dbReference>
<feature type="domain" description="Histidine kinase/HSP90-like ATPase" evidence="1">
    <location>
        <begin position="340"/>
        <end position="465"/>
    </location>
</feature>
<keyword evidence="3" id="KW-1185">Reference proteome</keyword>